<name>E5ATA2_MYCRK</name>
<organism evidence="1 2">
    <name type="scientific">Mycetohabitans rhizoxinica (strain DSM 19002 / CIP 109453 / HKI 454)</name>
    <name type="common">Paraburkholderia rhizoxinica</name>
    <dbReference type="NCBI Taxonomy" id="882378"/>
    <lineage>
        <taxon>Bacteria</taxon>
        <taxon>Pseudomonadati</taxon>
        <taxon>Pseudomonadota</taxon>
        <taxon>Betaproteobacteria</taxon>
        <taxon>Burkholderiales</taxon>
        <taxon>Burkholderiaceae</taxon>
        <taxon>Mycetohabitans</taxon>
    </lineage>
</organism>
<keyword evidence="1" id="KW-0032">Aminotransferase</keyword>
<keyword evidence="1" id="KW-0808">Transferase</keyword>
<dbReference type="Gene3D" id="3.90.1150.10">
    <property type="entry name" value="Aspartate Aminotransferase, domain 1"/>
    <property type="match status" value="1"/>
</dbReference>
<accession>E5ATA2</accession>
<dbReference type="AlphaFoldDB" id="E5ATA2"/>
<dbReference type="KEGG" id="brh:RBRH_01368"/>
<evidence type="ECO:0000313" key="2">
    <source>
        <dbReference type="Proteomes" id="UP000007437"/>
    </source>
</evidence>
<reference evidence="1 2" key="1">
    <citation type="journal article" date="2011" name="J. Bacteriol.">
        <title>Complete genome sequence of Burkholderia rhizoxinica, an endosymbiont of Rhizopus microsporus.</title>
        <authorList>
            <person name="Lackner G."/>
            <person name="Moebius N."/>
            <person name="Partida-Martinez L."/>
            <person name="Hertweck C."/>
        </authorList>
    </citation>
    <scope>NUCLEOTIDE SEQUENCE [LARGE SCALE GENOMIC DNA]</scope>
    <source>
        <strain evidence="2">DSM 19002 / CIP 109453 / HKI 454</strain>
    </source>
</reference>
<dbReference type="Proteomes" id="UP000007437">
    <property type="component" value="Chromosome"/>
</dbReference>
<dbReference type="InterPro" id="IPR015422">
    <property type="entry name" value="PyrdxlP-dep_Trfase_small"/>
</dbReference>
<dbReference type="EMBL" id="FR687359">
    <property type="protein sequence ID" value="CBW75776.1"/>
    <property type="molecule type" value="Genomic_DNA"/>
</dbReference>
<gene>
    <name evidence="1" type="ordered locus">RBRH_01368</name>
</gene>
<dbReference type="HOGENOM" id="CLU_3096620_0_0_4"/>
<dbReference type="GO" id="GO:0008483">
    <property type="term" value="F:transaminase activity"/>
    <property type="evidence" value="ECO:0007669"/>
    <property type="project" value="UniProtKB-KW"/>
</dbReference>
<dbReference type="STRING" id="882378.RBRH_01368"/>
<sequence length="51" mass="5509">MPPMYRVTAPLNVRLASAARRNTLRLSFVTVPPAQIDEGIACLASLVQAQT</sequence>
<protein>
    <submittedName>
        <fullName evidence="1">Aminotransferase class I family</fullName>
    </submittedName>
</protein>
<evidence type="ECO:0000313" key="1">
    <source>
        <dbReference type="EMBL" id="CBW75776.1"/>
    </source>
</evidence>
<proteinExistence type="predicted"/>